<protein>
    <submittedName>
        <fullName evidence="1">Uncharacterized protein</fullName>
    </submittedName>
</protein>
<gene>
    <name evidence="1" type="ORF">CNECB9_760017</name>
</gene>
<reference evidence="1" key="1">
    <citation type="submission" date="2016-09" db="EMBL/GenBank/DDBJ databases">
        <authorList>
            <person name="Capua I."/>
            <person name="De Benedictis P."/>
            <person name="Joannis T."/>
            <person name="Lombin L.H."/>
            <person name="Cattoli G."/>
        </authorList>
    </citation>
    <scope>NUCLEOTIDE SEQUENCE</scope>
    <source>
        <strain evidence="1">B9</strain>
    </source>
</reference>
<proteinExistence type="predicted"/>
<organism evidence="1">
    <name type="scientific">Cupriavidus necator</name>
    <name type="common">Alcaligenes eutrophus</name>
    <name type="synonym">Ralstonia eutropha</name>
    <dbReference type="NCBI Taxonomy" id="106590"/>
    <lineage>
        <taxon>Bacteria</taxon>
        <taxon>Pseudomonadati</taxon>
        <taxon>Pseudomonadota</taxon>
        <taxon>Betaproteobacteria</taxon>
        <taxon>Burkholderiales</taxon>
        <taxon>Burkholderiaceae</taxon>
        <taxon>Cupriavidus</taxon>
    </lineage>
</organism>
<accession>A0A1K0ISD7</accession>
<dbReference type="EMBL" id="FMSH01000525">
    <property type="protein sequence ID" value="SCV00777.1"/>
    <property type="molecule type" value="Genomic_DNA"/>
</dbReference>
<dbReference type="AlphaFoldDB" id="A0A1K0ISD7"/>
<sequence>MDEEKDLNPIITNLSYLEVTLPAKVSIITKMS</sequence>
<name>A0A1K0ISD7_CUPNE</name>
<evidence type="ECO:0000313" key="1">
    <source>
        <dbReference type="EMBL" id="SCV00777.1"/>
    </source>
</evidence>